<evidence type="ECO:0000256" key="1">
    <source>
        <dbReference type="SAM" id="Phobius"/>
    </source>
</evidence>
<evidence type="ECO:0000313" key="2">
    <source>
        <dbReference type="EMBL" id="BBI93361.1"/>
    </source>
</evidence>
<evidence type="ECO:0008006" key="3">
    <source>
        <dbReference type="Google" id="ProtNLM"/>
    </source>
</evidence>
<keyword evidence="1" id="KW-0472">Membrane</keyword>
<feature type="transmembrane region" description="Helical" evidence="1">
    <location>
        <begin position="17"/>
        <end position="37"/>
    </location>
</feature>
<dbReference type="Pfam" id="PF12650">
    <property type="entry name" value="DUF3784"/>
    <property type="match status" value="1"/>
</dbReference>
<feature type="transmembrane region" description="Helical" evidence="1">
    <location>
        <begin position="58"/>
        <end position="79"/>
    </location>
</feature>
<sequence length="112" mass="12379">MKVGEVMNLADVSAGEWIVIVLGILLSIILISGHGKWFIAGYNTSSAEERKRYNSKKLCRTVGVGMAVIVVLTTIHLLFKNVLPTVFEYIMGVIIFADIIIILILSNTICRK</sequence>
<keyword evidence="1" id="KW-1133">Transmembrane helix</keyword>
<keyword evidence="1" id="KW-0812">Transmembrane</keyword>
<proteinExistence type="predicted"/>
<dbReference type="InterPro" id="IPR017259">
    <property type="entry name" value="UCP037672"/>
</dbReference>
<accession>A0A679C982</accession>
<protein>
    <recommendedName>
        <fullName evidence="3">DUF3784 domain-containing protein</fullName>
    </recommendedName>
</protein>
<feature type="transmembrane region" description="Helical" evidence="1">
    <location>
        <begin position="85"/>
        <end position="105"/>
    </location>
</feature>
<dbReference type="AlphaFoldDB" id="A0A679C982"/>
<dbReference type="EMBL" id="LC467712">
    <property type="protein sequence ID" value="BBI93361.1"/>
    <property type="molecule type" value="Genomic_DNA"/>
</dbReference>
<name>A0A679C982_ENTFC</name>
<organism evidence="2">
    <name type="scientific">Enterococcus faecium</name>
    <name type="common">Streptococcus faecium</name>
    <dbReference type="NCBI Taxonomy" id="1352"/>
    <lineage>
        <taxon>Bacteria</taxon>
        <taxon>Bacillati</taxon>
        <taxon>Bacillota</taxon>
        <taxon>Bacilli</taxon>
        <taxon>Lactobacillales</taxon>
        <taxon>Enterococcaceae</taxon>
        <taxon>Enterococcus</taxon>
    </lineage>
</organism>
<reference evidence="2" key="1">
    <citation type="submission" date="2019-03" db="EMBL/GenBank/DDBJ databases">
        <title>Molecular characterization of the VanD-type vancomycin-resistant Enterococcus faecium clinical isolates from a patient after vancomycin therapy.</title>
        <authorList>
            <person name="Hashimoto Y."/>
            <person name="Hisatsune J."/>
            <person name="Nomura T."/>
            <person name="Hirakawa H."/>
            <person name="Kojima N."/>
            <person name="Ono Y."/>
            <person name="Hasegawa Y."/>
            <person name="Tanimoto K."/>
            <person name="Sugai M."/>
            <person name="Tomita H."/>
        </authorList>
    </citation>
    <scope>NUCLEOTIDE SEQUENCE</scope>
    <source>
        <strain evidence="2">AA620</strain>
    </source>
</reference>